<gene>
    <name evidence="2" type="ORF">HNQ81_000371</name>
</gene>
<dbReference type="SUPFAM" id="SSF55729">
    <property type="entry name" value="Acyl-CoA N-acyltransferases (Nat)"/>
    <property type="match status" value="1"/>
</dbReference>
<dbReference type="Proteomes" id="UP000539642">
    <property type="component" value="Unassembled WGS sequence"/>
</dbReference>
<feature type="domain" description="N-acetyltransferase" evidence="1">
    <location>
        <begin position="1"/>
        <end position="152"/>
    </location>
</feature>
<sequence length="250" mass="27704">MIIRIEKPSDSEAITEVTKAAFEDHSFSQQTEHFIIRDLRTAGALTISLVAEVDGRIIGHLAFSPVTISDGTTNWHALGPVSVLPDYQGRRIGTAMINHGLALLKSMEGEGCVIVGLPTYFRRFGFKNHPLLLHEEVPQEVFSAKSFVRRMPFGKVEFHQAFKQLSLIEKDAITDVIIDYAIAGIKLDLANPAVESLISKKILTQMPDGKFVMRPSALAEYDSYFAKVSQFVVAEMSRVHKNPLLAAVSH</sequence>
<proteinExistence type="predicted"/>
<dbReference type="InterPro" id="IPR016181">
    <property type="entry name" value="Acyl_CoA_acyltransferase"/>
</dbReference>
<evidence type="ECO:0000313" key="2">
    <source>
        <dbReference type="EMBL" id="MBB5346664.1"/>
    </source>
</evidence>
<dbReference type="Gene3D" id="3.40.630.30">
    <property type="match status" value="1"/>
</dbReference>
<dbReference type="CDD" id="cd04301">
    <property type="entry name" value="NAT_SF"/>
    <property type="match status" value="1"/>
</dbReference>
<dbReference type="RefSeq" id="WP_183347713.1">
    <property type="nucleotide sequence ID" value="NZ_JACHEO010000001.1"/>
</dbReference>
<dbReference type="GO" id="GO:0016747">
    <property type="term" value="F:acyltransferase activity, transferring groups other than amino-acyl groups"/>
    <property type="evidence" value="ECO:0007669"/>
    <property type="project" value="InterPro"/>
</dbReference>
<protein>
    <submittedName>
        <fullName evidence="2">Putative N-acetyltransferase YhbS</fullName>
    </submittedName>
</protein>
<dbReference type="EMBL" id="JACHEO010000001">
    <property type="protein sequence ID" value="MBB5346664.1"/>
    <property type="molecule type" value="Genomic_DNA"/>
</dbReference>
<name>A0A840UTG1_9BACT</name>
<dbReference type="AlphaFoldDB" id="A0A840UTG1"/>
<keyword evidence="2" id="KW-0808">Transferase</keyword>
<evidence type="ECO:0000313" key="3">
    <source>
        <dbReference type="Proteomes" id="UP000539642"/>
    </source>
</evidence>
<dbReference type="PROSITE" id="PS51186">
    <property type="entry name" value="GNAT"/>
    <property type="match status" value="1"/>
</dbReference>
<dbReference type="InterPro" id="IPR000182">
    <property type="entry name" value="GNAT_dom"/>
</dbReference>
<keyword evidence="3" id="KW-1185">Reference proteome</keyword>
<evidence type="ECO:0000259" key="1">
    <source>
        <dbReference type="PROSITE" id="PS51186"/>
    </source>
</evidence>
<comment type="caution">
    <text evidence="2">The sequence shown here is derived from an EMBL/GenBank/DDBJ whole genome shotgun (WGS) entry which is preliminary data.</text>
</comment>
<reference evidence="2 3" key="1">
    <citation type="submission" date="2020-08" db="EMBL/GenBank/DDBJ databases">
        <title>Genomic Encyclopedia of Type Strains, Phase IV (KMG-IV): sequencing the most valuable type-strain genomes for metagenomic binning, comparative biology and taxonomic classification.</title>
        <authorList>
            <person name="Goeker M."/>
        </authorList>
    </citation>
    <scope>NUCLEOTIDE SEQUENCE [LARGE SCALE GENOMIC DNA]</scope>
    <source>
        <strain evidence="2 3">DSM 28570</strain>
    </source>
</reference>
<organism evidence="2 3">
    <name type="scientific">Desulfoprunum benzoelyticum</name>
    <dbReference type="NCBI Taxonomy" id="1506996"/>
    <lineage>
        <taxon>Bacteria</taxon>
        <taxon>Pseudomonadati</taxon>
        <taxon>Thermodesulfobacteriota</taxon>
        <taxon>Desulfobulbia</taxon>
        <taxon>Desulfobulbales</taxon>
        <taxon>Desulfobulbaceae</taxon>
        <taxon>Desulfoprunum</taxon>
    </lineage>
</organism>
<dbReference type="Pfam" id="PF00583">
    <property type="entry name" value="Acetyltransf_1"/>
    <property type="match status" value="1"/>
</dbReference>
<accession>A0A840UTG1</accession>